<proteinExistence type="predicted"/>
<protein>
    <submittedName>
        <fullName evidence="2">Uncharacterized protein</fullName>
    </submittedName>
</protein>
<accession>A0AAJ0G8Z2</accession>
<dbReference type="InterPro" id="IPR029058">
    <property type="entry name" value="AB_hydrolase_fold"/>
</dbReference>
<dbReference type="AlphaFoldDB" id="A0AAJ0G8Z2"/>
<feature type="compositionally biased region" description="Low complexity" evidence="1">
    <location>
        <begin position="125"/>
        <end position="146"/>
    </location>
</feature>
<comment type="caution">
    <text evidence="2">The sequence shown here is derived from an EMBL/GenBank/DDBJ whole genome shotgun (WGS) entry which is preliminary data.</text>
</comment>
<name>A0AAJ0G8Z2_9PEZI</name>
<evidence type="ECO:0000313" key="3">
    <source>
        <dbReference type="Proteomes" id="UP001271007"/>
    </source>
</evidence>
<gene>
    <name evidence="2" type="ORF">LTR09_005153</name>
</gene>
<evidence type="ECO:0000256" key="1">
    <source>
        <dbReference type="SAM" id="MobiDB-lite"/>
    </source>
</evidence>
<evidence type="ECO:0000313" key="2">
    <source>
        <dbReference type="EMBL" id="KAK3053873.1"/>
    </source>
</evidence>
<dbReference type="Proteomes" id="UP001271007">
    <property type="component" value="Unassembled WGS sequence"/>
</dbReference>
<feature type="region of interest" description="Disordered" evidence="1">
    <location>
        <begin position="103"/>
        <end position="146"/>
    </location>
</feature>
<reference evidence="2" key="1">
    <citation type="submission" date="2023-04" db="EMBL/GenBank/DDBJ databases">
        <title>Black Yeasts Isolated from many extreme environments.</title>
        <authorList>
            <person name="Coleine C."/>
            <person name="Stajich J.E."/>
            <person name="Selbmann L."/>
        </authorList>
    </citation>
    <scope>NUCLEOTIDE SEQUENCE</scope>
    <source>
        <strain evidence="2">CCFEE 5312</strain>
    </source>
</reference>
<dbReference type="EMBL" id="JAWDJX010000014">
    <property type="protein sequence ID" value="KAK3053873.1"/>
    <property type="molecule type" value="Genomic_DNA"/>
</dbReference>
<organism evidence="2 3">
    <name type="scientific">Extremus antarcticus</name>
    <dbReference type="NCBI Taxonomy" id="702011"/>
    <lineage>
        <taxon>Eukaryota</taxon>
        <taxon>Fungi</taxon>
        <taxon>Dikarya</taxon>
        <taxon>Ascomycota</taxon>
        <taxon>Pezizomycotina</taxon>
        <taxon>Dothideomycetes</taxon>
        <taxon>Dothideomycetidae</taxon>
        <taxon>Mycosphaerellales</taxon>
        <taxon>Extremaceae</taxon>
        <taxon>Extremus</taxon>
    </lineage>
</organism>
<dbReference type="Gene3D" id="3.40.50.1820">
    <property type="entry name" value="alpha/beta hydrolase"/>
    <property type="match status" value="1"/>
</dbReference>
<sequence>MPLQSDLTIAGDKLDPKNISQQTHDFNANLIKIMERGPKWYEVGAEKYRRMREAGETPLPAPVMLEGGQNIELPSREKGRSIPCRVFKPEKGQAKGVFYVVPPTSPTTPAPTNVPASTFTAAAGSSKPTTPKTPTSPSSPTPAISS</sequence>
<keyword evidence="3" id="KW-1185">Reference proteome</keyword>